<gene>
    <name evidence="2" type="ORF">NDU88_007167</name>
</gene>
<keyword evidence="3" id="KW-1185">Reference proteome</keyword>
<dbReference type="AlphaFoldDB" id="A0AAV7WCP5"/>
<dbReference type="Proteomes" id="UP001066276">
    <property type="component" value="Chromosome 1_2"/>
</dbReference>
<comment type="caution">
    <text evidence="2">The sequence shown here is derived from an EMBL/GenBank/DDBJ whole genome shotgun (WGS) entry which is preliminary data.</text>
</comment>
<proteinExistence type="predicted"/>
<protein>
    <submittedName>
        <fullName evidence="2">Uncharacterized protein</fullName>
    </submittedName>
</protein>
<name>A0AAV7WCP5_PLEWA</name>
<organism evidence="2 3">
    <name type="scientific">Pleurodeles waltl</name>
    <name type="common">Iberian ribbed newt</name>
    <dbReference type="NCBI Taxonomy" id="8319"/>
    <lineage>
        <taxon>Eukaryota</taxon>
        <taxon>Metazoa</taxon>
        <taxon>Chordata</taxon>
        <taxon>Craniata</taxon>
        <taxon>Vertebrata</taxon>
        <taxon>Euteleostomi</taxon>
        <taxon>Amphibia</taxon>
        <taxon>Batrachia</taxon>
        <taxon>Caudata</taxon>
        <taxon>Salamandroidea</taxon>
        <taxon>Salamandridae</taxon>
        <taxon>Pleurodelinae</taxon>
        <taxon>Pleurodeles</taxon>
    </lineage>
</organism>
<evidence type="ECO:0000256" key="1">
    <source>
        <dbReference type="SAM" id="MobiDB-lite"/>
    </source>
</evidence>
<reference evidence="2" key="1">
    <citation type="journal article" date="2022" name="bioRxiv">
        <title>Sequencing and chromosome-scale assembly of the giantPleurodeles waltlgenome.</title>
        <authorList>
            <person name="Brown T."/>
            <person name="Elewa A."/>
            <person name="Iarovenko S."/>
            <person name="Subramanian E."/>
            <person name="Araus A.J."/>
            <person name="Petzold A."/>
            <person name="Susuki M."/>
            <person name="Suzuki K.-i.T."/>
            <person name="Hayashi T."/>
            <person name="Toyoda A."/>
            <person name="Oliveira C."/>
            <person name="Osipova E."/>
            <person name="Leigh N.D."/>
            <person name="Simon A."/>
            <person name="Yun M.H."/>
        </authorList>
    </citation>
    <scope>NUCLEOTIDE SEQUENCE</scope>
    <source>
        <strain evidence="2">20211129_DDA</strain>
        <tissue evidence="2">Liver</tissue>
    </source>
</reference>
<dbReference type="EMBL" id="JANPWB010000002">
    <property type="protein sequence ID" value="KAJ1211819.1"/>
    <property type="molecule type" value="Genomic_DNA"/>
</dbReference>
<evidence type="ECO:0000313" key="2">
    <source>
        <dbReference type="EMBL" id="KAJ1211819.1"/>
    </source>
</evidence>
<evidence type="ECO:0000313" key="3">
    <source>
        <dbReference type="Proteomes" id="UP001066276"/>
    </source>
</evidence>
<sequence>MAESRIDSLCGGGAHSLVLLVPGGAGEKETPGVSRRQVPRSADEACTRSARPPSAGPEDSDDLEPCAASSRCFFVWLSRARAPVPGACLRERCIYLKRGESISEQLRRREWLPEDPIYAGAT</sequence>
<feature type="region of interest" description="Disordered" evidence="1">
    <location>
        <begin position="23"/>
        <end position="64"/>
    </location>
</feature>
<accession>A0AAV7WCP5</accession>